<gene>
    <name evidence="7" type="ORF">LC087_02695</name>
</gene>
<keyword evidence="8" id="KW-1185">Reference proteome</keyword>
<dbReference type="PANTHER" id="PTHR45677:SF8">
    <property type="entry name" value="CYSTEINE SULFINIC ACID DECARBOXYLASE"/>
    <property type="match status" value="1"/>
</dbReference>
<accession>A0ABY9JUP5</accession>
<keyword evidence="5 6" id="KW-0456">Lyase</keyword>
<dbReference type="PANTHER" id="PTHR45677">
    <property type="entry name" value="GLUTAMATE DECARBOXYLASE-RELATED"/>
    <property type="match status" value="1"/>
</dbReference>
<dbReference type="Gene3D" id="3.40.640.10">
    <property type="entry name" value="Type I PLP-dependent aspartate aminotransferase-like (Major domain)"/>
    <property type="match status" value="1"/>
</dbReference>
<reference evidence="7 8" key="1">
    <citation type="submission" date="2023-06" db="EMBL/GenBank/DDBJ databases">
        <title>Five Gram-positive bacteria isolated from mangrove sediments in Shenzhen, Guangdong, China.</title>
        <authorList>
            <person name="Yu S."/>
            <person name="Zheng W."/>
            <person name="Huang Y."/>
        </authorList>
    </citation>
    <scope>NUCLEOTIDE SEQUENCE [LARGE SCALE GENOMIC DNA]</scope>
    <source>
        <strain evidence="7 8">SaN35-3</strain>
    </source>
</reference>
<protein>
    <submittedName>
        <fullName evidence="7">Pyridoxal-dependent decarboxylase</fullName>
    </submittedName>
</protein>
<evidence type="ECO:0000313" key="8">
    <source>
        <dbReference type="Proteomes" id="UP001197974"/>
    </source>
</evidence>
<dbReference type="InterPro" id="IPR015424">
    <property type="entry name" value="PyrdxlP-dep_Trfase"/>
</dbReference>
<organism evidence="7 8">
    <name type="scientific">Bacillus carboniphilus</name>
    <dbReference type="NCBI Taxonomy" id="86663"/>
    <lineage>
        <taxon>Bacteria</taxon>
        <taxon>Bacillati</taxon>
        <taxon>Bacillota</taxon>
        <taxon>Bacilli</taxon>
        <taxon>Bacillales</taxon>
        <taxon>Bacillaceae</taxon>
        <taxon>Bacillus</taxon>
    </lineage>
</organism>
<comment type="cofactor">
    <cofactor evidence="1 6">
        <name>pyridoxal 5'-phosphate</name>
        <dbReference type="ChEBI" id="CHEBI:597326"/>
    </cofactor>
</comment>
<evidence type="ECO:0000256" key="1">
    <source>
        <dbReference type="ARBA" id="ARBA00001933"/>
    </source>
</evidence>
<keyword evidence="4 6" id="KW-0663">Pyridoxal phosphate</keyword>
<dbReference type="Proteomes" id="UP001197974">
    <property type="component" value="Chromosome"/>
</dbReference>
<dbReference type="SUPFAM" id="SSF53383">
    <property type="entry name" value="PLP-dependent transferases"/>
    <property type="match status" value="1"/>
</dbReference>
<dbReference type="Gene3D" id="3.90.1150.170">
    <property type="match status" value="1"/>
</dbReference>
<keyword evidence="3" id="KW-0210">Decarboxylase</keyword>
<evidence type="ECO:0000256" key="6">
    <source>
        <dbReference type="RuleBase" id="RU000382"/>
    </source>
</evidence>
<evidence type="ECO:0000256" key="3">
    <source>
        <dbReference type="ARBA" id="ARBA00022793"/>
    </source>
</evidence>
<dbReference type="InterPro" id="IPR015421">
    <property type="entry name" value="PyrdxlP-dep_Trfase_major"/>
</dbReference>
<evidence type="ECO:0000256" key="5">
    <source>
        <dbReference type="ARBA" id="ARBA00023239"/>
    </source>
</evidence>
<dbReference type="InterPro" id="IPR002129">
    <property type="entry name" value="PyrdxlP-dep_de-COase"/>
</dbReference>
<dbReference type="Pfam" id="PF00282">
    <property type="entry name" value="Pyridoxal_deC"/>
    <property type="match status" value="1"/>
</dbReference>
<proteinExistence type="inferred from homology"/>
<comment type="similarity">
    <text evidence="2 6">Belongs to the group II decarboxylase family.</text>
</comment>
<dbReference type="EMBL" id="CP129013">
    <property type="protein sequence ID" value="WLR43134.1"/>
    <property type="molecule type" value="Genomic_DNA"/>
</dbReference>
<evidence type="ECO:0000256" key="2">
    <source>
        <dbReference type="ARBA" id="ARBA00009533"/>
    </source>
</evidence>
<sequence>MNKKSFDHLFINHGSIKDYESYLKETVSRLAEALSMQQGPFNGAKPAELIKKIEKASTFTNESEDWLGKVMKTVTEVVVPSSFQVHHSRCMAHLHCPPLIPAIAAEIILSSLNQSMDSWDQSGVATLIEEEMISWLTELFHFPNGDGTFTSGGTQSNLMGILLAREHFSAKNWNWNTRKQGMHPEAHKLKIICSEHAHFTVKQSAALLGVGEDAVVTVPVDENQKMSLTDLDETIAQLKESGSLPFVIVATAGTTDYGSIDPIEDISKRASKEGIWLHVDAHTEGLFN</sequence>
<evidence type="ECO:0000313" key="7">
    <source>
        <dbReference type="EMBL" id="WLR43134.1"/>
    </source>
</evidence>
<evidence type="ECO:0000256" key="4">
    <source>
        <dbReference type="ARBA" id="ARBA00022898"/>
    </source>
</evidence>
<name>A0ABY9JUP5_9BACI</name>